<feature type="transmembrane region" description="Helical" evidence="1">
    <location>
        <begin position="7"/>
        <end position="28"/>
    </location>
</feature>
<evidence type="ECO:0000313" key="2">
    <source>
        <dbReference type="EMBL" id="MEM5499952.1"/>
    </source>
</evidence>
<keyword evidence="1" id="KW-0472">Membrane</keyword>
<name>A0ABU9T1D9_9ALTE</name>
<feature type="transmembrane region" description="Helical" evidence="1">
    <location>
        <begin position="34"/>
        <end position="52"/>
    </location>
</feature>
<reference evidence="2 3" key="1">
    <citation type="submission" date="2024-03" db="EMBL/GenBank/DDBJ databases">
        <title>Community enrichment and isolation of bacterial strains for fucoidan degradation.</title>
        <authorList>
            <person name="Sichert A."/>
        </authorList>
    </citation>
    <scope>NUCLEOTIDE SEQUENCE [LARGE SCALE GENOMIC DNA]</scope>
    <source>
        <strain evidence="2 3">AS12</strain>
    </source>
</reference>
<dbReference type="EMBL" id="JBBMQS010000026">
    <property type="protein sequence ID" value="MEM5499952.1"/>
    <property type="molecule type" value="Genomic_DNA"/>
</dbReference>
<gene>
    <name evidence="2" type="ORF">WNY77_21320</name>
</gene>
<sequence length="82" mass="9441">MPIKKWIVQYVIALPIIFALLASVQYLKGRSLEYSIEFGILWALVSVTIFAIRRFYNYRKNINCVVCNDLPNNNQGSGDKQT</sequence>
<evidence type="ECO:0000313" key="3">
    <source>
        <dbReference type="Proteomes" id="UP001461163"/>
    </source>
</evidence>
<keyword evidence="1" id="KW-1133">Transmembrane helix</keyword>
<proteinExistence type="predicted"/>
<comment type="caution">
    <text evidence="2">The sequence shown here is derived from an EMBL/GenBank/DDBJ whole genome shotgun (WGS) entry which is preliminary data.</text>
</comment>
<keyword evidence="3" id="KW-1185">Reference proteome</keyword>
<keyword evidence="1" id="KW-0812">Transmembrane</keyword>
<dbReference type="RefSeq" id="WP_342882898.1">
    <property type="nucleotide sequence ID" value="NZ_JBBMQS010000026.1"/>
</dbReference>
<accession>A0ABU9T1D9</accession>
<dbReference type="Proteomes" id="UP001461163">
    <property type="component" value="Unassembled WGS sequence"/>
</dbReference>
<protein>
    <submittedName>
        <fullName evidence="2">Uncharacterized protein</fullName>
    </submittedName>
</protein>
<evidence type="ECO:0000256" key="1">
    <source>
        <dbReference type="SAM" id="Phobius"/>
    </source>
</evidence>
<organism evidence="2 3">
    <name type="scientific">Paraglaciecola mesophila</name>
    <dbReference type="NCBI Taxonomy" id="197222"/>
    <lineage>
        <taxon>Bacteria</taxon>
        <taxon>Pseudomonadati</taxon>
        <taxon>Pseudomonadota</taxon>
        <taxon>Gammaproteobacteria</taxon>
        <taxon>Alteromonadales</taxon>
        <taxon>Alteromonadaceae</taxon>
        <taxon>Paraglaciecola</taxon>
    </lineage>
</organism>